<dbReference type="Proteomes" id="UP001054945">
    <property type="component" value="Unassembled WGS sequence"/>
</dbReference>
<dbReference type="EMBL" id="BPLR01006150">
    <property type="protein sequence ID" value="GIY07763.1"/>
    <property type="molecule type" value="Genomic_DNA"/>
</dbReference>
<sequence>MKRFVVERQTRVGEPSIKVIAGTSVGAHATSHLMETSRILVVEDYIPTPGRFWRANINLIVIELRDTTGKIVEEPMIEELLGCWYCP</sequence>
<comment type="caution">
    <text evidence="1">The sequence shown here is derived from an EMBL/GenBank/DDBJ whole genome shotgun (WGS) entry which is preliminary data.</text>
</comment>
<name>A0AAV4QCH5_CAEEX</name>
<gene>
    <name evidence="1" type="ORF">CEXT_455181</name>
</gene>
<organism evidence="1 2">
    <name type="scientific">Caerostris extrusa</name>
    <name type="common">Bark spider</name>
    <name type="synonym">Caerostris bankana</name>
    <dbReference type="NCBI Taxonomy" id="172846"/>
    <lineage>
        <taxon>Eukaryota</taxon>
        <taxon>Metazoa</taxon>
        <taxon>Ecdysozoa</taxon>
        <taxon>Arthropoda</taxon>
        <taxon>Chelicerata</taxon>
        <taxon>Arachnida</taxon>
        <taxon>Araneae</taxon>
        <taxon>Araneomorphae</taxon>
        <taxon>Entelegynae</taxon>
        <taxon>Araneoidea</taxon>
        <taxon>Araneidae</taxon>
        <taxon>Caerostris</taxon>
    </lineage>
</organism>
<protein>
    <submittedName>
        <fullName evidence="1">Uncharacterized protein</fullName>
    </submittedName>
</protein>
<proteinExistence type="predicted"/>
<keyword evidence="2" id="KW-1185">Reference proteome</keyword>
<dbReference type="AlphaFoldDB" id="A0AAV4QCH5"/>
<evidence type="ECO:0000313" key="2">
    <source>
        <dbReference type="Proteomes" id="UP001054945"/>
    </source>
</evidence>
<evidence type="ECO:0000313" key="1">
    <source>
        <dbReference type="EMBL" id="GIY07763.1"/>
    </source>
</evidence>
<accession>A0AAV4QCH5</accession>
<reference evidence="1 2" key="1">
    <citation type="submission" date="2021-06" db="EMBL/GenBank/DDBJ databases">
        <title>Caerostris extrusa draft genome.</title>
        <authorList>
            <person name="Kono N."/>
            <person name="Arakawa K."/>
        </authorList>
    </citation>
    <scope>NUCLEOTIDE SEQUENCE [LARGE SCALE GENOMIC DNA]</scope>
</reference>